<proteinExistence type="predicted"/>
<reference evidence="1" key="1">
    <citation type="submission" date="2014-09" db="EMBL/GenBank/DDBJ databases">
        <authorList>
            <person name="Magalhaes I.L.F."/>
            <person name="Oliveira U."/>
            <person name="Santos F.R."/>
            <person name="Vidigal T.H.D.A."/>
            <person name="Brescovit A.D."/>
            <person name="Santos A.J."/>
        </authorList>
    </citation>
    <scope>NUCLEOTIDE SEQUENCE</scope>
    <source>
        <tissue evidence="1">Shoot tissue taken approximately 20 cm above the soil surface</tissue>
    </source>
</reference>
<protein>
    <submittedName>
        <fullName evidence="1">Uncharacterized protein</fullName>
    </submittedName>
</protein>
<evidence type="ECO:0000313" key="1">
    <source>
        <dbReference type="EMBL" id="JAD95332.1"/>
    </source>
</evidence>
<accession>A0A0A9EH09</accession>
<dbReference type="AlphaFoldDB" id="A0A0A9EH09"/>
<reference evidence="1" key="2">
    <citation type="journal article" date="2015" name="Data Brief">
        <title>Shoot transcriptome of the giant reed, Arundo donax.</title>
        <authorList>
            <person name="Barrero R.A."/>
            <person name="Guerrero F.D."/>
            <person name="Moolhuijzen P."/>
            <person name="Goolsby J.A."/>
            <person name="Tidwell J."/>
            <person name="Bellgard S.E."/>
            <person name="Bellgard M.I."/>
        </authorList>
    </citation>
    <scope>NUCLEOTIDE SEQUENCE</scope>
    <source>
        <tissue evidence="1">Shoot tissue taken approximately 20 cm above the soil surface</tissue>
    </source>
</reference>
<organism evidence="1">
    <name type="scientific">Arundo donax</name>
    <name type="common">Giant reed</name>
    <name type="synonym">Donax arundinaceus</name>
    <dbReference type="NCBI Taxonomy" id="35708"/>
    <lineage>
        <taxon>Eukaryota</taxon>
        <taxon>Viridiplantae</taxon>
        <taxon>Streptophyta</taxon>
        <taxon>Embryophyta</taxon>
        <taxon>Tracheophyta</taxon>
        <taxon>Spermatophyta</taxon>
        <taxon>Magnoliopsida</taxon>
        <taxon>Liliopsida</taxon>
        <taxon>Poales</taxon>
        <taxon>Poaceae</taxon>
        <taxon>PACMAD clade</taxon>
        <taxon>Arundinoideae</taxon>
        <taxon>Arundineae</taxon>
        <taxon>Arundo</taxon>
    </lineage>
</organism>
<sequence length="73" mass="8400">MNLQPVVFYSVLRKKYSFFTAFALSLSLSVRKCVRILTLKVAILRNQQHLECVRFKAATLSVKQRNTPADRKG</sequence>
<dbReference type="EMBL" id="GBRH01202563">
    <property type="protein sequence ID" value="JAD95332.1"/>
    <property type="molecule type" value="Transcribed_RNA"/>
</dbReference>
<name>A0A0A9EH09_ARUDO</name>